<accession>A0ABQ4KIP9</accession>
<sequence>MASDSLKQERIIKLLTVLKERDQQFQQDRQELRADFLVRGICEKEVDGLLDDPSLFPKTWLPWHLRWDAICSAGENLAELLLEAEKLVYGETSAHINLAQARTFITKSSQDGNK</sequence>
<comment type="caution">
    <text evidence="1">The sequence shown here is derived from an EMBL/GenBank/DDBJ whole genome shotgun (WGS) entry which is preliminary data.</text>
</comment>
<proteinExistence type="predicted"/>
<dbReference type="EMBL" id="BORB01000010">
    <property type="protein sequence ID" value="GIN57223.1"/>
    <property type="molecule type" value="Genomic_DNA"/>
</dbReference>
<reference evidence="1 2" key="1">
    <citation type="submission" date="2021-03" db="EMBL/GenBank/DDBJ databases">
        <title>Antimicrobial resistance genes in bacteria isolated from Japanese honey, and their potential for conferring macrolide and lincosamide resistance in the American foulbrood pathogen Paenibacillus larvae.</title>
        <authorList>
            <person name="Okamoto M."/>
            <person name="Kumagai M."/>
            <person name="Kanamori H."/>
            <person name="Takamatsu D."/>
        </authorList>
    </citation>
    <scope>NUCLEOTIDE SEQUENCE [LARGE SCALE GENOMIC DNA]</scope>
    <source>
        <strain evidence="1 2">J8TS2</strain>
    </source>
</reference>
<organism evidence="1 2">
    <name type="scientific">Lederbergia ruris</name>
    <dbReference type="NCBI Taxonomy" id="217495"/>
    <lineage>
        <taxon>Bacteria</taxon>
        <taxon>Bacillati</taxon>
        <taxon>Bacillota</taxon>
        <taxon>Bacilli</taxon>
        <taxon>Bacillales</taxon>
        <taxon>Bacillaceae</taxon>
        <taxon>Lederbergia</taxon>
    </lineage>
</organism>
<dbReference type="RefSeq" id="WP_158320733.1">
    <property type="nucleotide sequence ID" value="NZ_BORB01000010.1"/>
</dbReference>
<evidence type="ECO:0000313" key="2">
    <source>
        <dbReference type="Proteomes" id="UP000679950"/>
    </source>
</evidence>
<protein>
    <submittedName>
        <fullName evidence="1">Uncharacterized protein</fullName>
    </submittedName>
</protein>
<name>A0ABQ4KIP9_9BACI</name>
<gene>
    <name evidence="1" type="ORF">J8TS2_15420</name>
</gene>
<dbReference type="Proteomes" id="UP000679950">
    <property type="component" value="Unassembled WGS sequence"/>
</dbReference>
<keyword evidence="2" id="KW-1185">Reference proteome</keyword>
<evidence type="ECO:0000313" key="1">
    <source>
        <dbReference type="EMBL" id="GIN57223.1"/>
    </source>
</evidence>